<feature type="domain" description="C2H2-type" evidence="8">
    <location>
        <begin position="65"/>
        <end position="92"/>
    </location>
</feature>
<dbReference type="PROSITE" id="PS00028">
    <property type="entry name" value="ZINC_FINGER_C2H2_1"/>
    <property type="match status" value="8"/>
</dbReference>
<dbReference type="SUPFAM" id="SSF57667">
    <property type="entry name" value="beta-beta-alpha zinc fingers"/>
    <property type="match status" value="4"/>
</dbReference>
<feature type="domain" description="C2H2-type" evidence="8">
    <location>
        <begin position="93"/>
        <end position="120"/>
    </location>
</feature>
<feature type="domain" description="C2H2-type" evidence="8">
    <location>
        <begin position="235"/>
        <end position="262"/>
    </location>
</feature>
<evidence type="ECO:0000313" key="9">
    <source>
        <dbReference type="Proteomes" id="UP000694865"/>
    </source>
</evidence>
<dbReference type="Proteomes" id="UP000694865">
    <property type="component" value="Unplaced"/>
</dbReference>
<dbReference type="SMART" id="SM00355">
    <property type="entry name" value="ZnF_C2H2"/>
    <property type="match status" value="8"/>
</dbReference>
<dbReference type="InterPro" id="IPR013087">
    <property type="entry name" value="Znf_C2H2_type"/>
</dbReference>
<evidence type="ECO:0000256" key="4">
    <source>
        <dbReference type="ARBA" id="ARBA00022771"/>
    </source>
</evidence>
<dbReference type="Pfam" id="PF12874">
    <property type="entry name" value="zf-met"/>
    <property type="match status" value="1"/>
</dbReference>
<keyword evidence="9" id="KW-1185">Reference proteome</keyword>
<feature type="domain" description="C2H2-type" evidence="8">
    <location>
        <begin position="37"/>
        <end position="64"/>
    </location>
</feature>
<evidence type="ECO:0000256" key="6">
    <source>
        <dbReference type="ARBA" id="ARBA00023242"/>
    </source>
</evidence>
<dbReference type="GeneID" id="102810354"/>
<dbReference type="PROSITE" id="PS50157">
    <property type="entry name" value="ZINC_FINGER_C2H2_2"/>
    <property type="match status" value="8"/>
</dbReference>
<evidence type="ECO:0000259" key="8">
    <source>
        <dbReference type="PROSITE" id="PS50157"/>
    </source>
</evidence>
<dbReference type="Pfam" id="PF00096">
    <property type="entry name" value="zf-C2H2"/>
    <property type="match status" value="5"/>
</dbReference>
<reference evidence="10" key="1">
    <citation type="submission" date="2025-08" db="UniProtKB">
        <authorList>
            <consortium name="RefSeq"/>
        </authorList>
    </citation>
    <scope>IDENTIFICATION</scope>
    <source>
        <tissue evidence="10">Testes</tissue>
    </source>
</reference>
<feature type="domain" description="C2H2-type" evidence="8">
    <location>
        <begin position="121"/>
        <end position="148"/>
    </location>
</feature>
<dbReference type="PANTHER" id="PTHR24394:SF29">
    <property type="entry name" value="MYONEURIN"/>
    <property type="match status" value="1"/>
</dbReference>
<keyword evidence="3" id="KW-0677">Repeat</keyword>
<dbReference type="PANTHER" id="PTHR24394">
    <property type="entry name" value="ZINC FINGER PROTEIN"/>
    <property type="match status" value="1"/>
</dbReference>
<organism evidence="9 10">
    <name type="scientific">Saccoglossus kowalevskii</name>
    <name type="common">Acorn worm</name>
    <dbReference type="NCBI Taxonomy" id="10224"/>
    <lineage>
        <taxon>Eukaryota</taxon>
        <taxon>Metazoa</taxon>
        <taxon>Hemichordata</taxon>
        <taxon>Enteropneusta</taxon>
        <taxon>Harrimaniidae</taxon>
        <taxon>Saccoglossus</taxon>
    </lineage>
</organism>
<evidence type="ECO:0000256" key="2">
    <source>
        <dbReference type="ARBA" id="ARBA00022723"/>
    </source>
</evidence>
<feature type="domain" description="C2H2-type" evidence="8">
    <location>
        <begin position="9"/>
        <end position="36"/>
    </location>
</feature>
<protein>
    <submittedName>
        <fullName evidence="10">Zinc finger protein 568-like</fullName>
    </submittedName>
</protein>
<evidence type="ECO:0000256" key="7">
    <source>
        <dbReference type="PROSITE-ProRule" id="PRU00042"/>
    </source>
</evidence>
<comment type="subcellular location">
    <subcellularLocation>
        <location evidence="1">Nucleus</location>
    </subcellularLocation>
</comment>
<evidence type="ECO:0000313" key="10">
    <source>
        <dbReference type="RefSeq" id="XP_006817441.1"/>
    </source>
</evidence>
<evidence type="ECO:0000256" key="1">
    <source>
        <dbReference type="ARBA" id="ARBA00004123"/>
    </source>
</evidence>
<dbReference type="Gene3D" id="3.30.160.60">
    <property type="entry name" value="Classic Zinc Finger"/>
    <property type="match status" value="7"/>
</dbReference>
<feature type="domain" description="C2H2-type" evidence="8">
    <location>
        <begin position="178"/>
        <end position="205"/>
    </location>
</feature>
<keyword evidence="6" id="KW-0539">Nucleus</keyword>
<sequence>MASKSQKIHPCLHCGKNFVGKKYLLGHMRIHTGEKLDECEICGKSYTWKSSLVSHMKKHTNEKPYKCTKCSKSFDSQDIQEAHIRMHIGVEPYQCQLCARGFTQKSNLKLHMRTHTGEKPYKCELCGKECALKSNLAIHMRTHNTAPKESYAVMPITDAFTTYVHDINATQLLTKKAFQCGICGEGFSNKCAFDYHRKSHPSKEQTFKQLRIEVMKNIIDDHMKTAPAESDIKRYFCKECGEGFSHKCGLGLHVVTHRDQRRQQKRLKKKFGISEITAEHQKYIEQFKSHVKKVGKKRLLCELCGKSFNKEETFQAHIFKVHDDSYQTAPSEDDGSYHNQEGSYSVLYPTDGVYINGQYPTEDASEPYPTNLIPSSVCVPDFGHFINCDSGYHSAHNTVKRPVETVSVPSVGNAEKLDTTSAEIEEYNIFRIKFKF</sequence>
<keyword evidence="5" id="KW-0862">Zinc</keyword>
<dbReference type="InterPro" id="IPR036236">
    <property type="entry name" value="Znf_C2H2_sf"/>
</dbReference>
<evidence type="ECO:0000256" key="5">
    <source>
        <dbReference type="ARBA" id="ARBA00022833"/>
    </source>
</evidence>
<accession>A0ABM0MBQ0</accession>
<dbReference type="RefSeq" id="XP_006817441.1">
    <property type="nucleotide sequence ID" value="XM_006817378.1"/>
</dbReference>
<gene>
    <name evidence="10" type="primary">LOC102810354</name>
</gene>
<name>A0ABM0MBQ0_SACKO</name>
<keyword evidence="4 7" id="KW-0863">Zinc-finger</keyword>
<proteinExistence type="predicted"/>
<evidence type="ECO:0000256" key="3">
    <source>
        <dbReference type="ARBA" id="ARBA00022737"/>
    </source>
</evidence>
<keyword evidence="2" id="KW-0479">Metal-binding</keyword>
<feature type="domain" description="C2H2-type" evidence="8">
    <location>
        <begin position="299"/>
        <end position="327"/>
    </location>
</feature>